<keyword evidence="12" id="KW-1185">Reference proteome</keyword>
<dbReference type="PANTHER" id="PTHR32057:SF14">
    <property type="entry name" value="PROTEIN ADENYLYLTRANSFERASE SELO, MITOCHONDRIAL"/>
    <property type="match status" value="1"/>
</dbReference>
<comment type="cofactor">
    <cofactor evidence="1">
        <name>Mg(2+)</name>
        <dbReference type="ChEBI" id="CHEBI:18420"/>
    </cofactor>
</comment>
<evidence type="ECO:0000256" key="5">
    <source>
        <dbReference type="ARBA" id="ARBA00022723"/>
    </source>
</evidence>
<dbReference type="Pfam" id="PF02696">
    <property type="entry name" value="SelO"/>
    <property type="match status" value="1"/>
</dbReference>
<dbReference type="HAMAP" id="MF_00692">
    <property type="entry name" value="SelO"/>
    <property type="match status" value="1"/>
</dbReference>
<proteinExistence type="inferred from homology"/>
<keyword evidence="7" id="KW-0067">ATP-binding</keyword>
<accession>A0A0M0K0C9</accession>
<feature type="signal peptide" evidence="10">
    <location>
        <begin position="1"/>
        <end position="17"/>
    </location>
</feature>
<dbReference type="InterPro" id="IPR003846">
    <property type="entry name" value="SelO"/>
</dbReference>
<organism evidence="11 12">
    <name type="scientific">Chrysochromulina tobinii</name>
    <dbReference type="NCBI Taxonomy" id="1460289"/>
    <lineage>
        <taxon>Eukaryota</taxon>
        <taxon>Haptista</taxon>
        <taxon>Haptophyta</taxon>
        <taxon>Prymnesiophyceae</taxon>
        <taxon>Prymnesiales</taxon>
        <taxon>Chrysochromulinaceae</taxon>
        <taxon>Chrysochromulina</taxon>
    </lineage>
</organism>
<comment type="caution">
    <text evidence="11">The sequence shown here is derived from an EMBL/GenBank/DDBJ whole genome shotgun (WGS) entry which is preliminary data.</text>
</comment>
<dbReference type="OrthoDB" id="10254721at2759"/>
<evidence type="ECO:0000256" key="8">
    <source>
        <dbReference type="ARBA" id="ARBA00022842"/>
    </source>
</evidence>
<evidence type="ECO:0000256" key="7">
    <source>
        <dbReference type="ARBA" id="ARBA00022840"/>
    </source>
</evidence>
<feature type="chain" id="PRO_5005602260" description="Selenoprotein O" evidence="10">
    <location>
        <begin position="18"/>
        <end position="647"/>
    </location>
</feature>
<dbReference type="Proteomes" id="UP000037460">
    <property type="component" value="Unassembled WGS sequence"/>
</dbReference>
<keyword evidence="3" id="KW-0808">Transferase</keyword>
<evidence type="ECO:0000313" key="11">
    <source>
        <dbReference type="EMBL" id="KOO32265.1"/>
    </source>
</evidence>
<evidence type="ECO:0000256" key="1">
    <source>
        <dbReference type="ARBA" id="ARBA00001946"/>
    </source>
</evidence>
<name>A0A0M0K0C9_9EUKA</name>
<sequence length="647" mass="70865">MRTSVLGSFLLPHLALALRARAVMKATSSVASLPLVSVMSSLDNSLKRALRADPQSEAQKPNQEPREVFGQWVEVDPMPLPNPYLVAIAPAMAAELDLDPAACAADPMFAKVFAGDVGQLPSSARLSPWATPYAVSVFGHAIPSPDPFGRGNAYGDGRALSLGEFVNARTGAKWELQLKGSGRTPFSRGGDGRAVLRSSIREFLVSEAMHAMGVPTTRALCLVASGTEYTKRMWYRDDDKGRNDHPPDHLVTERCAITCRAAPSFIRVGHLELWSRRAGRNVEGALEELRSLVDHALDREFRGVVDPSLPEKERLLGLVRAFAERQATLSVAWLRVGYVQGNMNSDNCLLSGRTMDYGPFGFIERYEPLWSPFTSDMERKFGFERQPLAAQVNLMTLAKAVLPLLEALDDSDGSIDALQAIVQDEYKVLLEAKLGEMRRAKLGLSAWDDAAKEGLWTSLQSLLTQSGCDYTIFFRQLACISRAEAALVVEKDTSVATSMGEDGEDVREAAATAPADTSMSENAAAVAATAPMLKHLLPCFFDGAPTGKAALEWAAWLRAYAQRLSVDGRDDEERQAEMRATSPKYVPREWILAQAYSKAQEGDLSVLHELIEVFATPFDEHSEETAARYYRLAPKALQDKAGISYFS</sequence>
<dbReference type="EMBL" id="JWZX01001814">
    <property type="protein sequence ID" value="KOO32265.1"/>
    <property type="molecule type" value="Genomic_DNA"/>
</dbReference>
<evidence type="ECO:0000256" key="6">
    <source>
        <dbReference type="ARBA" id="ARBA00022741"/>
    </source>
</evidence>
<keyword evidence="10" id="KW-0732">Signal</keyword>
<reference evidence="12" key="1">
    <citation type="journal article" date="2015" name="PLoS Genet.">
        <title>Genome Sequence and Transcriptome Analyses of Chrysochromulina tobin: Metabolic Tools for Enhanced Algal Fitness in the Prominent Order Prymnesiales (Haptophyceae).</title>
        <authorList>
            <person name="Hovde B.T."/>
            <person name="Deodato C.R."/>
            <person name="Hunsperger H.M."/>
            <person name="Ryken S.A."/>
            <person name="Yost W."/>
            <person name="Jha R.K."/>
            <person name="Patterson J."/>
            <person name="Monnat R.J. Jr."/>
            <person name="Barlow S.B."/>
            <person name="Starkenburg S.R."/>
            <person name="Cattolico R.A."/>
        </authorList>
    </citation>
    <scope>NUCLEOTIDE SEQUENCE</scope>
    <source>
        <strain evidence="12">CCMP291</strain>
    </source>
</reference>
<evidence type="ECO:0000256" key="3">
    <source>
        <dbReference type="ARBA" id="ARBA00022679"/>
    </source>
</evidence>
<keyword evidence="4" id="KW-0548">Nucleotidyltransferase</keyword>
<dbReference type="GO" id="GO:0005524">
    <property type="term" value="F:ATP binding"/>
    <property type="evidence" value="ECO:0007669"/>
    <property type="project" value="UniProtKB-KW"/>
</dbReference>
<gene>
    <name evidence="11" type="ORF">Ctob_011240</name>
</gene>
<evidence type="ECO:0000313" key="12">
    <source>
        <dbReference type="Proteomes" id="UP000037460"/>
    </source>
</evidence>
<comment type="similarity">
    <text evidence="2">Belongs to the SELO family.</text>
</comment>
<dbReference type="GO" id="GO:0005739">
    <property type="term" value="C:mitochondrion"/>
    <property type="evidence" value="ECO:0007669"/>
    <property type="project" value="TreeGrafter"/>
</dbReference>
<evidence type="ECO:0000256" key="10">
    <source>
        <dbReference type="SAM" id="SignalP"/>
    </source>
</evidence>
<evidence type="ECO:0000256" key="9">
    <source>
        <dbReference type="ARBA" id="ARBA00031547"/>
    </source>
</evidence>
<dbReference type="AlphaFoldDB" id="A0A0M0K0C9"/>
<keyword evidence="5" id="KW-0479">Metal-binding</keyword>
<protein>
    <recommendedName>
        <fullName evidence="9">Selenoprotein O</fullName>
    </recommendedName>
</protein>
<keyword evidence="6" id="KW-0547">Nucleotide-binding</keyword>
<evidence type="ECO:0000256" key="2">
    <source>
        <dbReference type="ARBA" id="ARBA00009747"/>
    </source>
</evidence>
<dbReference type="GO" id="GO:0046872">
    <property type="term" value="F:metal ion binding"/>
    <property type="evidence" value="ECO:0007669"/>
    <property type="project" value="UniProtKB-KW"/>
</dbReference>
<keyword evidence="8" id="KW-0460">Magnesium</keyword>
<evidence type="ECO:0000256" key="4">
    <source>
        <dbReference type="ARBA" id="ARBA00022695"/>
    </source>
</evidence>
<dbReference type="PANTHER" id="PTHR32057">
    <property type="entry name" value="PROTEIN ADENYLYLTRANSFERASE SELO, MITOCHONDRIAL"/>
    <property type="match status" value="1"/>
</dbReference>
<dbReference type="GO" id="GO:0070733">
    <property type="term" value="F:AMPylase activity"/>
    <property type="evidence" value="ECO:0007669"/>
    <property type="project" value="TreeGrafter"/>
</dbReference>